<accession>A0A2R4ME24</accession>
<evidence type="ECO:0008006" key="3">
    <source>
        <dbReference type="Google" id="ProtNLM"/>
    </source>
</evidence>
<dbReference type="KEGG" id="mmyr:MXMO3_01736"/>
<proteinExistence type="predicted"/>
<dbReference type="InterPro" id="IPR000801">
    <property type="entry name" value="Esterase-like"/>
</dbReference>
<dbReference type="GO" id="GO:0016747">
    <property type="term" value="F:acyltransferase activity, transferring groups other than amino-acyl groups"/>
    <property type="evidence" value="ECO:0007669"/>
    <property type="project" value="TreeGrafter"/>
</dbReference>
<reference evidence="1 2" key="1">
    <citation type="submission" date="2017-05" db="EMBL/GenBank/DDBJ databases">
        <title>Genome Analysis of Maritalea myrionectae HL2708#5.</title>
        <authorList>
            <consortium name="Cotde Inc.-PKNU"/>
            <person name="Jang D."/>
            <person name="Oh H.-M."/>
        </authorList>
    </citation>
    <scope>NUCLEOTIDE SEQUENCE [LARGE SCALE GENOMIC DNA]</scope>
    <source>
        <strain evidence="1 2">HL2708#5</strain>
    </source>
</reference>
<dbReference type="Pfam" id="PF00756">
    <property type="entry name" value="Esterase"/>
    <property type="match status" value="1"/>
</dbReference>
<dbReference type="AlphaFoldDB" id="A0A2R4ME24"/>
<dbReference type="InterPro" id="IPR029058">
    <property type="entry name" value="AB_hydrolase_fold"/>
</dbReference>
<protein>
    <recommendedName>
        <fullName evidence="3">Esterase</fullName>
    </recommendedName>
</protein>
<dbReference type="SUPFAM" id="SSF53474">
    <property type="entry name" value="alpha/beta-Hydrolases"/>
    <property type="match status" value="1"/>
</dbReference>
<dbReference type="Gene3D" id="3.40.50.1820">
    <property type="entry name" value="alpha/beta hydrolase"/>
    <property type="match status" value="1"/>
</dbReference>
<dbReference type="PANTHER" id="PTHR48098">
    <property type="entry name" value="ENTEROCHELIN ESTERASE-RELATED"/>
    <property type="match status" value="1"/>
</dbReference>
<organism evidence="1 2">
    <name type="scientific">Maritalea myrionectae</name>
    <dbReference type="NCBI Taxonomy" id="454601"/>
    <lineage>
        <taxon>Bacteria</taxon>
        <taxon>Pseudomonadati</taxon>
        <taxon>Pseudomonadota</taxon>
        <taxon>Alphaproteobacteria</taxon>
        <taxon>Hyphomicrobiales</taxon>
        <taxon>Devosiaceae</taxon>
        <taxon>Maritalea</taxon>
    </lineage>
</organism>
<dbReference type="EMBL" id="CP021330">
    <property type="protein sequence ID" value="AVX04262.1"/>
    <property type="molecule type" value="Genomic_DNA"/>
</dbReference>
<dbReference type="InterPro" id="IPR050583">
    <property type="entry name" value="Mycobacterial_A85_antigen"/>
</dbReference>
<evidence type="ECO:0000313" key="1">
    <source>
        <dbReference type="EMBL" id="AVX04262.1"/>
    </source>
</evidence>
<dbReference type="STRING" id="1122213.GCA_000423365_01131"/>
<dbReference type="PANTHER" id="PTHR48098:SF1">
    <property type="entry name" value="DIACYLGLYCEROL ACYLTRANSFERASE_MYCOLYLTRANSFERASE AG85A"/>
    <property type="match status" value="1"/>
</dbReference>
<sequence length="336" mass="37716">MPYNKTTPDGNFFRLTIQSDALAENMLGDADHRDVLVYVPFGHDGKDLPLLVDLAGFTGSGLAHANWRNFGESLPHRLDRLIAEGELPPVVVAMPDGFTGLGGNQYVNSKAMGRWEDFLIENMLPAIEDKFGCGGEGRRGLFGRSSGGYGAMYHALKYPDVWSVAGVYSADMGFDRIFLPDMPKVLRALAPHEMSFEKFLKSFEKGPHYKSDDIHALMLLAMGASYDPDPDAYCGVSLPVDLHTCELDSEKWAAWAAYDPIVMLEEYGNNLKKLKMLWIECGDQDRFNMVYPARQMHKLLKKGGIKHTYEEFPDDHFSLDYRYDKSLPQLVKALNS</sequence>
<keyword evidence="2" id="KW-1185">Reference proteome</keyword>
<dbReference type="RefSeq" id="WP_027834252.1">
    <property type="nucleotide sequence ID" value="NZ_CP021330.1"/>
</dbReference>
<name>A0A2R4ME24_9HYPH</name>
<dbReference type="Proteomes" id="UP000258927">
    <property type="component" value="Chromosome"/>
</dbReference>
<gene>
    <name evidence="1" type="ORF">MXMO3_01736</name>
</gene>
<evidence type="ECO:0000313" key="2">
    <source>
        <dbReference type="Proteomes" id="UP000258927"/>
    </source>
</evidence>